<dbReference type="Proteomes" id="UP000536441">
    <property type="component" value="Unassembled WGS sequence"/>
</dbReference>
<gene>
    <name evidence="1" type="ORF">HP438_04030</name>
</gene>
<protein>
    <submittedName>
        <fullName evidence="1">TIGR03087 family PEP-CTERM/XrtA system glycosyltransferase</fullName>
    </submittedName>
</protein>
<dbReference type="CDD" id="cd03801">
    <property type="entry name" value="GT4_PimA-like"/>
    <property type="match status" value="1"/>
</dbReference>
<accession>A0A7Y6EGA7</accession>
<evidence type="ECO:0000313" key="1">
    <source>
        <dbReference type="EMBL" id="NUU46146.1"/>
    </source>
</evidence>
<dbReference type="EMBL" id="JABMCH010000052">
    <property type="protein sequence ID" value="NUU46146.1"/>
    <property type="molecule type" value="Genomic_DNA"/>
</dbReference>
<dbReference type="GO" id="GO:0016757">
    <property type="term" value="F:glycosyltransferase activity"/>
    <property type="evidence" value="ECO:0007669"/>
    <property type="project" value="TreeGrafter"/>
</dbReference>
<comment type="caution">
    <text evidence="1">The sequence shown here is derived from an EMBL/GenBank/DDBJ whole genome shotgun (WGS) entry which is preliminary data.</text>
</comment>
<dbReference type="NCBIfam" id="TIGR03087">
    <property type="entry name" value="stp1"/>
    <property type="match status" value="1"/>
</dbReference>
<dbReference type="Gene3D" id="3.40.50.2000">
    <property type="entry name" value="Glycogen Phosphorylase B"/>
    <property type="match status" value="2"/>
</dbReference>
<dbReference type="Pfam" id="PF13692">
    <property type="entry name" value="Glyco_trans_1_4"/>
    <property type="match status" value="1"/>
</dbReference>
<keyword evidence="1" id="KW-0808">Transferase</keyword>
<dbReference type="SUPFAM" id="SSF53756">
    <property type="entry name" value="UDP-Glycosyltransferase/glycogen phosphorylase"/>
    <property type="match status" value="1"/>
</dbReference>
<sequence length="407" mass="43970">MEAAARPRRADRRAADRAGFRLKDLLFLAHRAPFPPDRGDKIRSYHVLRHLARNWRVHLCTFAEQAAEQHLPPELQAELASHSILRRTKPMAVAAMQALVTGKPISLAAFAHPGMARAVADVRARHPIAATYIFSGQMAQYRGGEPTIMDMVDVDSAKFASLAETTRPGMRAILKREARLLGRYERQVSRSVAATLFVSEAEAALFRSGGGKGNILAVENGIDATRYDAATVDPGTDDGPLIVFTGQMDYRPNIDAVTRFVEHILPLVRKACPTVRFAIVGRAPTPAVRRLASDAVIVTGEVPDTRLWLARAAVCVAPLDLARGIQNKLLEAMAMARPVVASVPAAEGIDHGGTIAVAGDDRDFARQVIAALNGPADNPAARARVLARYDWAARLAPLDCLLGDIAS</sequence>
<dbReference type="AlphaFoldDB" id="A0A7Y6EGA7"/>
<keyword evidence="2" id="KW-1185">Reference proteome</keyword>
<dbReference type="PANTHER" id="PTHR12526:SF600">
    <property type="entry name" value="GLYCOSYL TRANSFERASE GROUP 1"/>
    <property type="match status" value="1"/>
</dbReference>
<dbReference type="PANTHER" id="PTHR12526">
    <property type="entry name" value="GLYCOSYLTRANSFERASE"/>
    <property type="match status" value="1"/>
</dbReference>
<proteinExistence type="predicted"/>
<reference evidence="1 2" key="1">
    <citation type="submission" date="2020-05" db="EMBL/GenBank/DDBJ databases">
        <title>Genome Sequencing of Type Strains.</title>
        <authorList>
            <person name="Lemaire J.F."/>
            <person name="Inderbitzin P."/>
            <person name="Gregorio O.A."/>
            <person name="Collins S.B."/>
            <person name="Wespe N."/>
            <person name="Knight-Connoni V."/>
        </authorList>
    </citation>
    <scope>NUCLEOTIDE SEQUENCE [LARGE SCALE GENOMIC DNA]</scope>
    <source>
        <strain evidence="1 2">DSM 100049</strain>
    </source>
</reference>
<dbReference type="InterPro" id="IPR017521">
    <property type="entry name" value="Sugar_tfrase_PEP-CTERM_Stp1"/>
</dbReference>
<name>A0A7Y6EGA7_9SPHN</name>
<evidence type="ECO:0000313" key="2">
    <source>
        <dbReference type="Proteomes" id="UP000536441"/>
    </source>
</evidence>
<organism evidence="1 2">
    <name type="scientific">Sphingomonas zeae</name>
    <dbReference type="NCBI Taxonomy" id="1646122"/>
    <lineage>
        <taxon>Bacteria</taxon>
        <taxon>Pseudomonadati</taxon>
        <taxon>Pseudomonadota</taxon>
        <taxon>Alphaproteobacteria</taxon>
        <taxon>Sphingomonadales</taxon>
        <taxon>Sphingomonadaceae</taxon>
        <taxon>Sphingomonas</taxon>
    </lineage>
</organism>